<name>A0ABR2EH34_9ROSI</name>
<proteinExistence type="predicted"/>
<feature type="coiled-coil region" evidence="1">
    <location>
        <begin position="22"/>
        <end position="49"/>
    </location>
</feature>
<evidence type="ECO:0000313" key="3">
    <source>
        <dbReference type="EMBL" id="KAK8560039.1"/>
    </source>
</evidence>
<evidence type="ECO:0000256" key="2">
    <source>
        <dbReference type="SAM" id="MobiDB-lite"/>
    </source>
</evidence>
<comment type="caution">
    <text evidence="3">The sequence shown here is derived from an EMBL/GenBank/DDBJ whole genome shotgun (WGS) entry which is preliminary data.</text>
</comment>
<accession>A0ABR2EH34</accession>
<dbReference type="Proteomes" id="UP001472677">
    <property type="component" value="Unassembled WGS sequence"/>
</dbReference>
<organism evidence="3 4">
    <name type="scientific">Hibiscus sabdariffa</name>
    <name type="common">roselle</name>
    <dbReference type="NCBI Taxonomy" id="183260"/>
    <lineage>
        <taxon>Eukaryota</taxon>
        <taxon>Viridiplantae</taxon>
        <taxon>Streptophyta</taxon>
        <taxon>Embryophyta</taxon>
        <taxon>Tracheophyta</taxon>
        <taxon>Spermatophyta</taxon>
        <taxon>Magnoliopsida</taxon>
        <taxon>eudicotyledons</taxon>
        <taxon>Gunneridae</taxon>
        <taxon>Pentapetalae</taxon>
        <taxon>rosids</taxon>
        <taxon>malvids</taxon>
        <taxon>Malvales</taxon>
        <taxon>Malvaceae</taxon>
        <taxon>Malvoideae</taxon>
        <taxon>Hibiscus</taxon>
    </lineage>
</organism>
<dbReference type="EMBL" id="JBBPBM010000014">
    <property type="protein sequence ID" value="KAK8560039.1"/>
    <property type="molecule type" value="Genomic_DNA"/>
</dbReference>
<gene>
    <name evidence="3" type="ORF">V6N12_012845</name>
</gene>
<evidence type="ECO:0000256" key="1">
    <source>
        <dbReference type="SAM" id="Coils"/>
    </source>
</evidence>
<feature type="compositionally biased region" description="Polar residues" evidence="2">
    <location>
        <begin position="133"/>
        <end position="146"/>
    </location>
</feature>
<feature type="region of interest" description="Disordered" evidence="2">
    <location>
        <begin position="78"/>
        <end position="163"/>
    </location>
</feature>
<evidence type="ECO:0000313" key="4">
    <source>
        <dbReference type="Proteomes" id="UP001472677"/>
    </source>
</evidence>
<protein>
    <submittedName>
        <fullName evidence="3">Uncharacterized protein</fullName>
    </submittedName>
</protein>
<reference evidence="3 4" key="1">
    <citation type="journal article" date="2024" name="G3 (Bethesda)">
        <title>Genome assembly of Hibiscus sabdariffa L. provides insights into metabolisms of medicinal natural products.</title>
        <authorList>
            <person name="Kim T."/>
        </authorList>
    </citation>
    <scope>NUCLEOTIDE SEQUENCE [LARGE SCALE GENOMIC DNA]</scope>
    <source>
        <strain evidence="3">TK-2024</strain>
        <tissue evidence="3">Old leaves</tissue>
    </source>
</reference>
<keyword evidence="4" id="KW-1185">Reference proteome</keyword>
<keyword evidence="1" id="KW-0175">Coiled coil</keyword>
<feature type="compositionally biased region" description="Basic and acidic residues" evidence="2">
    <location>
        <begin position="119"/>
        <end position="128"/>
    </location>
</feature>
<sequence>MTQTSAYMARTDQFIQKIDAFMDRTDIRMQNQEAALKSLENQVRQISQVLKSRPLGGCPSDTEVAMGATHEQCKAISTRSGKVLKTPTENEQGEATVANSKATSNRDSATPVDTPTSEGEDHNIPSEHEEAEITTTTPQPKQPNETTLEELRPPPPFSQRLKK</sequence>
<feature type="compositionally biased region" description="Polar residues" evidence="2">
    <location>
        <begin position="97"/>
        <end position="117"/>
    </location>
</feature>